<dbReference type="RefSeq" id="WP_163798001.1">
    <property type="nucleotide sequence ID" value="NZ_AP022588.1"/>
</dbReference>
<gene>
    <name evidence="3" type="ORF">MSEDJ_33150</name>
</gene>
<dbReference type="Pfam" id="PF04072">
    <property type="entry name" value="LCM"/>
    <property type="match status" value="1"/>
</dbReference>
<dbReference type="KEGG" id="msei:MSEDJ_33150"/>
<keyword evidence="2 3" id="KW-0808">Transferase</keyword>
<name>A0A7I7QS49_9MYCO</name>
<proteinExistence type="predicted"/>
<dbReference type="GO" id="GO:0032259">
    <property type="term" value="P:methylation"/>
    <property type="evidence" value="ECO:0007669"/>
    <property type="project" value="UniProtKB-KW"/>
</dbReference>
<dbReference type="Gene3D" id="3.40.50.150">
    <property type="entry name" value="Vaccinia Virus protein VP39"/>
    <property type="match status" value="1"/>
</dbReference>
<accession>A0A7I7QS49</accession>
<organism evidence="3 4">
    <name type="scientific">Mycolicibacterium sediminis</name>
    <dbReference type="NCBI Taxonomy" id="1286180"/>
    <lineage>
        <taxon>Bacteria</taxon>
        <taxon>Bacillati</taxon>
        <taxon>Actinomycetota</taxon>
        <taxon>Actinomycetes</taxon>
        <taxon>Mycobacteriales</taxon>
        <taxon>Mycobacteriaceae</taxon>
        <taxon>Mycolicibacterium</taxon>
    </lineage>
</organism>
<evidence type="ECO:0000256" key="1">
    <source>
        <dbReference type="ARBA" id="ARBA00022603"/>
    </source>
</evidence>
<dbReference type="PANTHER" id="PTHR43619">
    <property type="entry name" value="S-ADENOSYL-L-METHIONINE-DEPENDENT METHYLTRANSFERASE YKTD-RELATED"/>
    <property type="match status" value="1"/>
</dbReference>
<dbReference type="InterPro" id="IPR029063">
    <property type="entry name" value="SAM-dependent_MTases_sf"/>
</dbReference>
<dbReference type="PANTHER" id="PTHR43619:SF2">
    <property type="entry name" value="S-ADENOSYL-L-METHIONINE-DEPENDENT METHYLTRANSFERASES SUPERFAMILY PROTEIN"/>
    <property type="match status" value="1"/>
</dbReference>
<dbReference type="Proteomes" id="UP000467193">
    <property type="component" value="Chromosome"/>
</dbReference>
<reference evidence="3 4" key="1">
    <citation type="journal article" date="2019" name="Emerg. Microbes Infect.">
        <title>Comprehensive subspecies identification of 175 nontuberculous mycobacteria species based on 7547 genomic profiles.</title>
        <authorList>
            <person name="Matsumoto Y."/>
            <person name="Kinjo T."/>
            <person name="Motooka D."/>
            <person name="Nabeya D."/>
            <person name="Jung N."/>
            <person name="Uechi K."/>
            <person name="Horii T."/>
            <person name="Iida T."/>
            <person name="Fujita J."/>
            <person name="Nakamura S."/>
        </authorList>
    </citation>
    <scope>NUCLEOTIDE SEQUENCE [LARGE SCALE GENOMIC DNA]</scope>
    <source>
        <strain evidence="3 4">JCM 17899</strain>
    </source>
</reference>
<dbReference type="InterPro" id="IPR007213">
    <property type="entry name" value="Ppm1/Ppm2/Tcmp"/>
</dbReference>
<evidence type="ECO:0000256" key="2">
    <source>
        <dbReference type="ARBA" id="ARBA00022679"/>
    </source>
</evidence>
<evidence type="ECO:0000313" key="3">
    <source>
        <dbReference type="EMBL" id="BBY29219.1"/>
    </source>
</evidence>
<keyword evidence="4" id="KW-1185">Reference proteome</keyword>
<sequence length="281" mass="30970">MEPGRLTPVEETSLLTVYARALDFDRPHPILGDEVARRVVDQVDYDFAGLGVLGSTERFVALRAKMLDDRIGAFVARHPDAVIVDLGAGLSSAASRVGPPSTVDWYSVDLPRVIALRNAVLQERASSHCIAASLADGRWVEAIPSGRPTFVVADGLFAFLTESSFRAVVDGIAEHFHSGVLAFYDYGRVSRLSRLPGRLPSKKRMARLLADAWAFDGFTDPRHLEGWNPRLRLIEDASALHEPEIAAFPSTWRMAARMSRRMPAIARKARVLMYAFGDADL</sequence>
<evidence type="ECO:0000313" key="4">
    <source>
        <dbReference type="Proteomes" id="UP000467193"/>
    </source>
</evidence>
<dbReference type="SUPFAM" id="SSF53335">
    <property type="entry name" value="S-adenosyl-L-methionine-dependent methyltransferases"/>
    <property type="match status" value="1"/>
</dbReference>
<dbReference type="GO" id="GO:0008168">
    <property type="term" value="F:methyltransferase activity"/>
    <property type="evidence" value="ECO:0007669"/>
    <property type="project" value="UniProtKB-KW"/>
</dbReference>
<dbReference type="EMBL" id="AP022588">
    <property type="protein sequence ID" value="BBY29219.1"/>
    <property type="molecule type" value="Genomic_DNA"/>
</dbReference>
<keyword evidence="1 3" id="KW-0489">Methyltransferase</keyword>
<dbReference type="PIRSF" id="PIRSF028177">
    <property type="entry name" value="Polyketide_synth_Omtfrase_TcmP"/>
    <property type="match status" value="1"/>
</dbReference>
<dbReference type="InterPro" id="IPR016874">
    <property type="entry name" value="TcmP-like"/>
</dbReference>
<protein>
    <submittedName>
        <fullName evidence="3">Putative O-methyltransferase Omt</fullName>
    </submittedName>
</protein>
<dbReference type="AlphaFoldDB" id="A0A7I7QS49"/>